<reference evidence="2" key="1">
    <citation type="journal article" date="2021" name="Genome Biol. Evol.">
        <title>The assembled and annotated genome of the fairy-ring fungus Marasmius oreades.</title>
        <authorList>
            <person name="Hiltunen M."/>
            <person name="Ament-Velasquez S.L."/>
            <person name="Johannesson H."/>
        </authorList>
    </citation>
    <scope>NUCLEOTIDE SEQUENCE</scope>
    <source>
        <strain evidence="2">03SP1</strain>
    </source>
</reference>
<evidence type="ECO:0000313" key="3">
    <source>
        <dbReference type="Proteomes" id="UP001049176"/>
    </source>
</evidence>
<proteinExistence type="predicted"/>
<dbReference type="GeneID" id="66078679"/>
<protein>
    <submittedName>
        <fullName evidence="2">Uncharacterized protein</fullName>
    </submittedName>
</protein>
<dbReference type="Proteomes" id="UP001049176">
    <property type="component" value="Chromosome 6"/>
</dbReference>
<evidence type="ECO:0000313" key="2">
    <source>
        <dbReference type="EMBL" id="KAG7090490.1"/>
    </source>
</evidence>
<evidence type="ECO:0000256" key="1">
    <source>
        <dbReference type="SAM" id="MobiDB-lite"/>
    </source>
</evidence>
<sequence>MAERDEISSLDRSTSFRELAFVRFSYYTLDDYLESIGDRAAKIRQIEKETRPVHAISISNPDPDSGPMFGLMYSPSGPSGERQA</sequence>
<keyword evidence="3" id="KW-1185">Reference proteome</keyword>
<name>A0A9P7RW56_9AGAR</name>
<feature type="region of interest" description="Disordered" evidence="1">
    <location>
        <begin position="54"/>
        <end position="84"/>
    </location>
</feature>
<accession>A0A9P7RW56</accession>
<dbReference type="RefSeq" id="XP_043006960.1">
    <property type="nucleotide sequence ID" value="XM_043154505.1"/>
</dbReference>
<dbReference type="EMBL" id="CM032186">
    <property type="protein sequence ID" value="KAG7090490.1"/>
    <property type="molecule type" value="Genomic_DNA"/>
</dbReference>
<dbReference type="AlphaFoldDB" id="A0A9P7RW56"/>
<organism evidence="2 3">
    <name type="scientific">Marasmius oreades</name>
    <name type="common">fairy-ring Marasmius</name>
    <dbReference type="NCBI Taxonomy" id="181124"/>
    <lineage>
        <taxon>Eukaryota</taxon>
        <taxon>Fungi</taxon>
        <taxon>Dikarya</taxon>
        <taxon>Basidiomycota</taxon>
        <taxon>Agaricomycotina</taxon>
        <taxon>Agaricomycetes</taxon>
        <taxon>Agaricomycetidae</taxon>
        <taxon>Agaricales</taxon>
        <taxon>Marasmiineae</taxon>
        <taxon>Marasmiaceae</taxon>
        <taxon>Marasmius</taxon>
    </lineage>
</organism>
<gene>
    <name evidence="2" type="ORF">E1B28_009603</name>
</gene>
<comment type="caution">
    <text evidence="2">The sequence shown here is derived from an EMBL/GenBank/DDBJ whole genome shotgun (WGS) entry which is preliminary data.</text>
</comment>
<dbReference type="KEGG" id="more:E1B28_009603"/>